<dbReference type="EMBL" id="JAOTJC010000002">
    <property type="protein sequence ID" value="MCU7553060.1"/>
    <property type="molecule type" value="Genomic_DNA"/>
</dbReference>
<comment type="caution">
    <text evidence="2">The sequence shown here is derived from an EMBL/GenBank/DDBJ whole genome shotgun (WGS) entry which is preliminary data.</text>
</comment>
<evidence type="ECO:0000313" key="3">
    <source>
        <dbReference type="Proteomes" id="UP001209257"/>
    </source>
</evidence>
<name>A0ABT2VIS2_9ALTE</name>
<feature type="signal peptide" evidence="1">
    <location>
        <begin position="1"/>
        <end position="21"/>
    </location>
</feature>
<keyword evidence="3" id="KW-1185">Reference proteome</keyword>
<sequence length="174" mass="19520">MKLRTFVPALMLAATSLPAISAAQVEVTWQEPDSYTDVRPANESRKGFRERVFRGLDKHFARMAKVLPDDNTLAVTVTNLDLAGQVWPSSFVGFGHATGSDVRVIRRIGIPRIEFSYTLTDSTGAVVKSADVSLKDMGFMDTIASSRYNDQLRYEKHMLQEWFDEEMSAVVARK</sequence>
<accession>A0ABT2VIS2</accession>
<organism evidence="2 3">
    <name type="scientific">Alteromonas salexigens</name>
    <dbReference type="NCBI Taxonomy" id="2982530"/>
    <lineage>
        <taxon>Bacteria</taxon>
        <taxon>Pseudomonadati</taxon>
        <taxon>Pseudomonadota</taxon>
        <taxon>Gammaproteobacteria</taxon>
        <taxon>Alteromonadales</taxon>
        <taxon>Alteromonadaceae</taxon>
        <taxon>Alteromonas/Salinimonas group</taxon>
        <taxon>Alteromonas</taxon>
    </lineage>
</organism>
<evidence type="ECO:0000313" key="2">
    <source>
        <dbReference type="EMBL" id="MCU7553060.1"/>
    </source>
</evidence>
<dbReference type="Proteomes" id="UP001209257">
    <property type="component" value="Unassembled WGS sequence"/>
</dbReference>
<reference evidence="3" key="1">
    <citation type="submission" date="2023-07" db="EMBL/GenBank/DDBJ databases">
        <title>Study on multiphase classification of strain Alteromonas salexigens isolated from the Yellow Sea.</title>
        <authorList>
            <person name="Sun L."/>
        </authorList>
    </citation>
    <scope>NUCLEOTIDE SEQUENCE [LARGE SCALE GENOMIC DNA]</scope>
    <source>
        <strain evidence="3">ASW11-19</strain>
    </source>
</reference>
<feature type="chain" id="PRO_5046467876" evidence="1">
    <location>
        <begin position="22"/>
        <end position="174"/>
    </location>
</feature>
<keyword evidence="1" id="KW-0732">Signal</keyword>
<proteinExistence type="predicted"/>
<dbReference type="RefSeq" id="WP_262991751.1">
    <property type="nucleotide sequence ID" value="NZ_JAOTJC010000002.1"/>
</dbReference>
<dbReference type="Pfam" id="PF11454">
    <property type="entry name" value="DUF3016"/>
    <property type="match status" value="1"/>
</dbReference>
<dbReference type="InterPro" id="IPR021557">
    <property type="entry name" value="DUF3016"/>
</dbReference>
<gene>
    <name evidence="2" type="ORF">OCL06_00450</name>
</gene>
<protein>
    <submittedName>
        <fullName evidence="2">DUF3016 domain-containing protein</fullName>
    </submittedName>
</protein>
<evidence type="ECO:0000256" key="1">
    <source>
        <dbReference type="SAM" id="SignalP"/>
    </source>
</evidence>